<feature type="domain" description="Carbohydrate kinase PfkB" evidence="13">
    <location>
        <begin position="26"/>
        <end position="334"/>
    </location>
</feature>
<dbReference type="GO" id="GO:0005829">
    <property type="term" value="C:cytosol"/>
    <property type="evidence" value="ECO:0007669"/>
    <property type="project" value="TreeGrafter"/>
</dbReference>
<evidence type="ECO:0000256" key="7">
    <source>
        <dbReference type="ARBA" id="ARBA00022741"/>
    </source>
</evidence>
<evidence type="ECO:0000256" key="3">
    <source>
        <dbReference type="ARBA" id="ARBA00010688"/>
    </source>
</evidence>
<keyword evidence="5" id="KW-0808">Transferase</keyword>
<feature type="region of interest" description="Disordered" evidence="12">
    <location>
        <begin position="441"/>
        <end position="470"/>
    </location>
</feature>
<dbReference type="PANTHER" id="PTHR45769:SF3">
    <property type="entry name" value="ADENOSINE KINASE"/>
    <property type="match status" value="1"/>
</dbReference>
<dbReference type="PANTHER" id="PTHR45769">
    <property type="entry name" value="ADENOSINE KINASE"/>
    <property type="match status" value="1"/>
</dbReference>
<feature type="compositionally biased region" description="Polar residues" evidence="12">
    <location>
        <begin position="441"/>
        <end position="451"/>
    </location>
</feature>
<evidence type="ECO:0000259" key="13">
    <source>
        <dbReference type="Pfam" id="PF00294"/>
    </source>
</evidence>
<evidence type="ECO:0000313" key="14">
    <source>
        <dbReference type="EMBL" id="PFX17928.1"/>
    </source>
</evidence>
<comment type="caution">
    <text evidence="14">The sequence shown here is derived from an EMBL/GenBank/DDBJ whole genome shotgun (WGS) entry which is preliminary data.</text>
</comment>
<evidence type="ECO:0000256" key="10">
    <source>
        <dbReference type="ARBA" id="ARBA00022842"/>
    </source>
</evidence>
<dbReference type="EMBL" id="LSMT01000441">
    <property type="protein sequence ID" value="PFX17928.1"/>
    <property type="molecule type" value="Genomic_DNA"/>
</dbReference>
<dbReference type="GO" id="GO:0044209">
    <property type="term" value="P:AMP salvage"/>
    <property type="evidence" value="ECO:0007669"/>
    <property type="project" value="UniProtKB-UniPathway"/>
</dbReference>
<evidence type="ECO:0000256" key="11">
    <source>
        <dbReference type="PIRSR" id="PIRSR601805-1"/>
    </source>
</evidence>
<evidence type="ECO:0000256" key="2">
    <source>
        <dbReference type="ARBA" id="ARBA00004801"/>
    </source>
</evidence>
<evidence type="ECO:0000256" key="1">
    <source>
        <dbReference type="ARBA" id="ARBA00001946"/>
    </source>
</evidence>
<dbReference type="STRING" id="50429.A0A2B4RNL8"/>
<dbReference type="Gene3D" id="3.30.1110.10">
    <property type="match status" value="1"/>
</dbReference>
<dbReference type="Proteomes" id="UP000225706">
    <property type="component" value="Unassembled WGS sequence"/>
</dbReference>
<comment type="cofactor">
    <cofactor evidence="1">
        <name>Mg(2+)</name>
        <dbReference type="ChEBI" id="CHEBI:18420"/>
    </cofactor>
</comment>
<keyword evidence="7" id="KW-0547">Nucleotide-binding</keyword>
<dbReference type="Gene3D" id="3.40.1190.20">
    <property type="match status" value="1"/>
</dbReference>
<dbReference type="AlphaFoldDB" id="A0A2B4RNL8"/>
<dbReference type="InterPro" id="IPR029056">
    <property type="entry name" value="Ribokinase-like"/>
</dbReference>
<dbReference type="PROSITE" id="PS00584">
    <property type="entry name" value="PFKB_KINASES_2"/>
    <property type="match status" value="1"/>
</dbReference>
<keyword evidence="10" id="KW-0460">Magnesium</keyword>
<dbReference type="InterPro" id="IPR011611">
    <property type="entry name" value="PfkB_dom"/>
</dbReference>
<evidence type="ECO:0000313" key="15">
    <source>
        <dbReference type="Proteomes" id="UP000225706"/>
    </source>
</evidence>
<evidence type="ECO:0000256" key="6">
    <source>
        <dbReference type="ARBA" id="ARBA00022726"/>
    </source>
</evidence>
<sequence length="589" mass="65526">MTREGVVLAMGNPLLDISATVDKDFLDKFGLEANNAILAEDKHKPIYQEMTEIFNAEFIPGGAAQNTVRVTQWLLGKDSKTTSYIGCIGKDEYGRILSEKATGAGVTVNYLVNEKEPTGTCAVCITGKHRSLVANLAAANHYSKSEHLVKPENWAFVEKAEIFYISGFFLTVSPESIVAVGKHAAEKNKIFTMNLSAPFLCQFFKEPMMEALPYVDILFGNETEAGIFAKEQELGTEDLKEIAIKIAALDKANKGRPRTVVITHGKQPTLVVRDGKVTEYPVIVIKEEDIVDTNGAGDAFVGGFLSQLAQGKPIDECVRCGHYAANHVIQQSGRMKATIVIIFVLLATASPTGEWSVESRPSLHSHAEYLTHLTTANDFLLPTIFTVCGSLLALSLIAVSTKSYVWFENDKVKKNGARSDISPSHVIPLYVHRVKQERMQSASKLPVTQVNGLPASSAGTDKEATVDDDRELWKKRRQKLREKRKERRSKGPLIDPEVLKRINLDWQLIYGFTNRDLFHLENEVENTVAKIPSIHSKKDKAVKFDDSVHIIFVEKENNGRRVKRSRKMEKHAMKCHSEPHSVACAQRIV</sequence>
<evidence type="ECO:0000256" key="8">
    <source>
        <dbReference type="ARBA" id="ARBA00022777"/>
    </source>
</evidence>
<dbReference type="SUPFAM" id="SSF53613">
    <property type="entry name" value="Ribokinase-like"/>
    <property type="match status" value="1"/>
</dbReference>
<dbReference type="FunFam" id="3.30.1110.10:FF:000001">
    <property type="entry name" value="Adenosine kinase a"/>
    <property type="match status" value="1"/>
</dbReference>
<evidence type="ECO:0000256" key="5">
    <source>
        <dbReference type="ARBA" id="ARBA00022679"/>
    </source>
</evidence>
<dbReference type="GO" id="GO:0006169">
    <property type="term" value="P:adenosine salvage"/>
    <property type="evidence" value="ECO:0007669"/>
    <property type="project" value="UniProtKB-ARBA"/>
</dbReference>
<feature type="active site" description="Proton acceptor" evidence="11">
    <location>
        <position position="298"/>
    </location>
</feature>
<dbReference type="GO" id="GO:0005524">
    <property type="term" value="F:ATP binding"/>
    <property type="evidence" value="ECO:0007669"/>
    <property type="project" value="UniProtKB-KW"/>
</dbReference>
<gene>
    <name evidence="14" type="primary">ADK1</name>
    <name evidence="14" type="ORF">AWC38_SpisGene17726</name>
</gene>
<dbReference type="InterPro" id="IPR002173">
    <property type="entry name" value="Carboh/pur_kinase_PfkB_CS"/>
</dbReference>
<reference evidence="15" key="1">
    <citation type="journal article" date="2017" name="bioRxiv">
        <title>Comparative analysis of the genomes of Stylophora pistillata and Acropora digitifera provides evidence for extensive differences between species of corals.</title>
        <authorList>
            <person name="Voolstra C.R."/>
            <person name="Li Y."/>
            <person name="Liew Y.J."/>
            <person name="Baumgarten S."/>
            <person name="Zoccola D."/>
            <person name="Flot J.-F."/>
            <person name="Tambutte S."/>
            <person name="Allemand D."/>
            <person name="Aranda M."/>
        </authorList>
    </citation>
    <scope>NUCLEOTIDE SEQUENCE [LARGE SCALE GENOMIC DNA]</scope>
</reference>
<keyword evidence="15" id="KW-1185">Reference proteome</keyword>
<dbReference type="PRINTS" id="PR00989">
    <property type="entry name" value="ADENOKINASE"/>
</dbReference>
<evidence type="ECO:0000256" key="9">
    <source>
        <dbReference type="ARBA" id="ARBA00022840"/>
    </source>
</evidence>
<keyword evidence="9" id="KW-0067">ATP-binding</keyword>
<dbReference type="EC" id="2.7.1.20" evidence="4"/>
<dbReference type="OrthoDB" id="432447at2759"/>
<evidence type="ECO:0000256" key="4">
    <source>
        <dbReference type="ARBA" id="ARBA00012119"/>
    </source>
</evidence>
<keyword evidence="8 14" id="KW-0418">Kinase</keyword>
<dbReference type="GO" id="GO:0005634">
    <property type="term" value="C:nucleus"/>
    <property type="evidence" value="ECO:0007669"/>
    <property type="project" value="TreeGrafter"/>
</dbReference>
<dbReference type="GO" id="GO:0004001">
    <property type="term" value="F:adenosine kinase activity"/>
    <property type="evidence" value="ECO:0007669"/>
    <property type="project" value="UniProtKB-EC"/>
</dbReference>
<evidence type="ECO:0000256" key="12">
    <source>
        <dbReference type="SAM" id="MobiDB-lite"/>
    </source>
</evidence>
<dbReference type="InterPro" id="IPR001805">
    <property type="entry name" value="Adenokinase"/>
</dbReference>
<keyword evidence="6" id="KW-0660">Purine salvage</keyword>
<proteinExistence type="inferred from homology"/>
<accession>A0A2B4RNL8</accession>
<name>A0A2B4RNL8_STYPI</name>
<organism evidence="14 15">
    <name type="scientific">Stylophora pistillata</name>
    <name type="common">Smooth cauliflower coral</name>
    <dbReference type="NCBI Taxonomy" id="50429"/>
    <lineage>
        <taxon>Eukaryota</taxon>
        <taxon>Metazoa</taxon>
        <taxon>Cnidaria</taxon>
        <taxon>Anthozoa</taxon>
        <taxon>Hexacorallia</taxon>
        <taxon>Scleractinia</taxon>
        <taxon>Astrocoeniina</taxon>
        <taxon>Pocilloporidae</taxon>
        <taxon>Stylophora</taxon>
    </lineage>
</organism>
<dbReference type="UniPathway" id="UPA00588">
    <property type="reaction ID" value="UER00659"/>
</dbReference>
<dbReference type="CDD" id="cd01168">
    <property type="entry name" value="adenosine_kinase"/>
    <property type="match status" value="1"/>
</dbReference>
<comment type="similarity">
    <text evidence="3">Belongs to the carbohydrate kinase PfkB family.</text>
</comment>
<dbReference type="FunFam" id="3.40.1190.20:FF:000006">
    <property type="entry name" value="Adenosine kinase 2"/>
    <property type="match status" value="1"/>
</dbReference>
<comment type="pathway">
    <text evidence="2">Purine metabolism; AMP biosynthesis via salvage pathway; AMP from adenosine: step 1/1.</text>
</comment>
<dbReference type="Pfam" id="PF00294">
    <property type="entry name" value="PfkB"/>
    <property type="match status" value="1"/>
</dbReference>
<dbReference type="GO" id="GO:0006144">
    <property type="term" value="P:purine nucleobase metabolic process"/>
    <property type="evidence" value="ECO:0007669"/>
    <property type="project" value="TreeGrafter"/>
</dbReference>
<protein>
    <recommendedName>
        <fullName evidence="4">adenosine kinase</fullName>
        <ecNumber evidence="4">2.7.1.20</ecNumber>
    </recommendedName>
</protein>